<reference evidence="2" key="1">
    <citation type="submission" date="2016-05" db="EMBL/GenBank/DDBJ databases">
        <authorList>
            <person name="Naeem Raeece"/>
        </authorList>
    </citation>
    <scope>NUCLEOTIDE SEQUENCE [LARGE SCALE GENOMIC DNA]</scope>
</reference>
<gene>
    <name evidence="1" type="ORF">POVWA2_014680</name>
</gene>
<protein>
    <submittedName>
        <fullName evidence="1">Uncharacterized protein</fullName>
    </submittedName>
</protein>
<name>A0A1A8YP99_PLAOA</name>
<dbReference type="EMBL" id="FLRE01000062">
    <property type="protein sequence ID" value="SBT33422.1"/>
    <property type="molecule type" value="Genomic_DNA"/>
</dbReference>
<proteinExistence type="predicted"/>
<sequence length="106" mass="12449">MRCCILPYTQDVLHQRLFGQFFLKYHVHVNLHGKNRGTTRGEIFEVSIISIVSLSYSSCWRKETIPLGFFPNMWKKRKEPKSIHLFSPPLPPLLSRPKIPVHFCNI</sequence>
<evidence type="ECO:0000313" key="1">
    <source>
        <dbReference type="EMBL" id="SBT33422.1"/>
    </source>
</evidence>
<accession>A0A1A8YP99</accession>
<organism evidence="1 2">
    <name type="scientific">Plasmodium ovale wallikeri</name>
    <dbReference type="NCBI Taxonomy" id="864142"/>
    <lineage>
        <taxon>Eukaryota</taxon>
        <taxon>Sar</taxon>
        <taxon>Alveolata</taxon>
        <taxon>Apicomplexa</taxon>
        <taxon>Aconoidasida</taxon>
        <taxon>Haemosporida</taxon>
        <taxon>Plasmodiidae</taxon>
        <taxon>Plasmodium</taxon>
        <taxon>Plasmodium (Plasmodium)</taxon>
    </lineage>
</organism>
<dbReference type="AlphaFoldDB" id="A0A1A8YP99"/>
<dbReference type="Proteomes" id="UP000078550">
    <property type="component" value="Unassembled WGS sequence"/>
</dbReference>
<evidence type="ECO:0000313" key="2">
    <source>
        <dbReference type="Proteomes" id="UP000078550"/>
    </source>
</evidence>